<accession>A0ABN7PET5</accession>
<evidence type="ECO:0000256" key="4">
    <source>
        <dbReference type="ARBA" id="ARBA00022737"/>
    </source>
</evidence>
<evidence type="ECO:0000256" key="3">
    <source>
        <dbReference type="ARBA" id="ARBA00022692"/>
    </source>
</evidence>
<dbReference type="Pfam" id="PF00057">
    <property type="entry name" value="Ldl_recept_a"/>
    <property type="match status" value="1"/>
</dbReference>
<dbReference type="InterPro" id="IPR002172">
    <property type="entry name" value="LDrepeatLR_classA_rpt"/>
</dbReference>
<name>A0ABN7PET5_TIMPD</name>
<dbReference type="PROSITE" id="PS01209">
    <property type="entry name" value="LDLRA_1"/>
    <property type="match status" value="1"/>
</dbReference>
<evidence type="ECO:0000256" key="8">
    <source>
        <dbReference type="PROSITE-ProRule" id="PRU00124"/>
    </source>
</evidence>
<feature type="disulfide bond" evidence="8">
    <location>
        <begin position="219"/>
        <end position="237"/>
    </location>
</feature>
<dbReference type="Proteomes" id="UP001153148">
    <property type="component" value="Unassembled WGS sequence"/>
</dbReference>
<keyword evidence="3" id="KW-0812">Transmembrane</keyword>
<dbReference type="SMART" id="SM00192">
    <property type="entry name" value="LDLa"/>
    <property type="match status" value="2"/>
</dbReference>
<dbReference type="InterPro" id="IPR050685">
    <property type="entry name" value="LDLR"/>
</dbReference>
<feature type="disulfide bond" evidence="8">
    <location>
        <begin position="212"/>
        <end position="224"/>
    </location>
</feature>
<evidence type="ECO:0000313" key="10">
    <source>
        <dbReference type="Proteomes" id="UP001153148"/>
    </source>
</evidence>
<comment type="subcellular location">
    <subcellularLocation>
        <location evidence="2">Endomembrane system</location>
    </subcellularLocation>
    <subcellularLocation>
        <location evidence="1">Membrane</location>
        <topology evidence="1">Single-pass membrane protein</topology>
    </subcellularLocation>
</comment>
<keyword evidence="5" id="KW-1133">Transmembrane helix</keyword>
<dbReference type="CDD" id="cd00112">
    <property type="entry name" value="LDLa"/>
    <property type="match status" value="1"/>
</dbReference>
<protein>
    <submittedName>
        <fullName evidence="9">Uncharacterized protein</fullName>
    </submittedName>
</protein>
<dbReference type="InterPro" id="IPR023415">
    <property type="entry name" value="LDLR_class-A_CS"/>
</dbReference>
<evidence type="ECO:0000256" key="2">
    <source>
        <dbReference type="ARBA" id="ARBA00004308"/>
    </source>
</evidence>
<keyword evidence="6" id="KW-0472">Membrane</keyword>
<comment type="caution">
    <text evidence="9">The sequence shown here is derived from an EMBL/GenBank/DDBJ whole genome shotgun (WGS) entry which is preliminary data.</text>
</comment>
<dbReference type="PROSITE" id="PS50068">
    <property type="entry name" value="LDLRA_2"/>
    <property type="match status" value="2"/>
</dbReference>
<keyword evidence="10" id="KW-1185">Reference proteome</keyword>
<dbReference type="PANTHER" id="PTHR24270:SF61">
    <property type="entry name" value="EGF-LIKE DOMAIN-CONTAINING PROTEIN"/>
    <property type="match status" value="1"/>
</dbReference>
<keyword evidence="4" id="KW-0677">Repeat</keyword>
<proteinExistence type="predicted"/>
<evidence type="ECO:0000256" key="6">
    <source>
        <dbReference type="ARBA" id="ARBA00023136"/>
    </source>
</evidence>
<gene>
    <name evidence="9" type="ORF">TPAB3V08_LOCUS11604</name>
</gene>
<dbReference type="PRINTS" id="PR00261">
    <property type="entry name" value="LDLRECEPTOR"/>
</dbReference>
<dbReference type="EMBL" id="CAJPIN010035957">
    <property type="protein sequence ID" value="CAG2064659.1"/>
    <property type="molecule type" value="Genomic_DNA"/>
</dbReference>
<sequence>MGLWDFAPASGDTGLQTIVPTMGLWDFAPASGDTGLQTIVPTMGLWDFAPASGDTGLQTIVPTMGLWDFAPASGDTGLQTIVPTMGLWDFAPASGDTGLQTIVPTMGLWDFAPASGDTGLQTIVPTMGLWDFAPASGDTGLQTIVPTMDEGSSPVRAPFCDTVQCPLGPCLNSSALCDGVPHCRDSMDESPSVCTRRKRECLQEPNDPSCVCRAGQLRCRNRRCVDKSSFCDGVDDCGDASDEPTTCDCSDYLKLAAPRLICDGKWNCLNKMDEKGCGCHDDTFQCPKCARPTRLSQQVSYSSEGRVWEGESCLLTQKPSRVSSSQWPQVSGPLVTYLAWLAS</sequence>
<keyword evidence="7 8" id="KW-1015">Disulfide bond</keyword>
<evidence type="ECO:0000256" key="7">
    <source>
        <dbReference type="ARBA" id="ARBA00023157"/>
    </source>
</evidence>
<feature type="disulfide bond" evidence="8">
    <location>
        <begin position="165"/>
        <end position="183"/>
    </location>
</feature>
<organism evidence="9 10">
    <name type="scientific">Timema podura</name>
    <name type="common">Walking stick</name>
    <dbReference type="NCBI Taxonomy" id="61482"/>
    <lineage>
        <taxon>Eukaryota</taxon>
        <taxon>Metazoa</taxon>
        <taxon>Ecdysozoa</taxon>
        <taxon>Arthropoda</taxon>
        <taxon>Hexapoda</taxon>
        <taxon>Insecta</taxon>
        <taxon>Pterygota</taxon>
        <taxon>Neoptera</taxon>
        <taxon>Polyneoptera</taxon>
        <taxon>Phasmatodea</taxon>
        <taxon>Timematodea</taxon>
        <taxon>Timematoidea</taxon>
        <taxon>Timematidae</taxon>
        <taxon>Timema</taxon>
    </lineage>
</organism>
<dbReference type="SUPFAM" id="SSF57424">
    <property type="entry name" value="LDL receptor-like module"/>
    <property type="match status" value="2"/>
</dbReference>
<reference evidence="9" key="1">
    <citation type="submission" date="2021-03" db="EMBL/GenBank/DDBJ databases">
        <authorList>
            <person name="Tran Van P."/>
        </authorList>
    </citation>
    <scope>NUCLEOTIDE SEQUENCE</scope>
</reference>
<dbReference type="PANTHER" id="PTHR24270">
    <property type="entry name" value="LOW-DENSITY LIPOPROTEIN RECEPTOR-RELATED"/>
    <property type="match status" value="1"/>
</dbReference>
<comment type="caution">
    <text evidence="8">Lacks conserved residue(s) required for the propagation of feature annotation.</text>
</comment>
<dbReference type="Gene3D" id="4.10.400.10">
    <property type="entry name" value="Low-density Lipoprotein Receptor"/>
    <property type="match status" value="2"/>
</dbReference>
<evidence type="ECO:0000256" key="1">
    <source>
        <dbReference type="ARBA" id="ARBA00004167"/>
    </source>
</evidence>
<evidence type="ECO:0000313" key="9">
    <source>
        <dbReference type="EMBL" id="CAG2064659.1"/>
    </source>
</evidence>
<evidence type="ECO:0000256" key="5">
    <source>
        <dbReference type="ARBA" id="ARBA00022989"/>
    </source>
</evidence>
<dbReference type="InterPro" id="IPR036055">
    <property type="entry name" value="LDL_receptor-like_sf"/>
</dbReference>